<gene>
    <name evidence="1" type="ORF">PGLA1383_LOCUS6667</name>
</gene>
<name>A0A813DNJ2_POLGL</name>
<feature type="non-terminal residue" evidence="1">
    <location>
        <position position="1"/>
    </location>
</feature>
<organism evidence="1 2">
    <name type="scientific">Polarella glacialis</name>
    <name type="common">Dinoflagellate</name>
    <dbReference type="NCBI Taxonomy" id="89957"/>
    <lineage>
        <taxon>Eukaryota</taxon>
        <taxon>Sar</taxon>
        <taxon>Alveolata</taxon>
        <taxon>Dinophyceae</taxon>
        <taxon>Suessiales</taxon>
        <taxon>Suessiaceae</taxon>
        <taxon>Polarella</taxon>
    </lineage>
</organism>
<comment type="caution">
    <text evidence="1">The sequence shown here is derived from an EMBL/GenBank/DDBJ whole genome shotgun (WGS) entry which is preliminary data.</text>
</comment>
<sequence length="113" mass="12779">DAATARILAARLRFGALATPVKEIRFMGPRRSSTIEAKKDGCELRRAAFNSGQTDPLLLEVRRKVVELEGVNWPLEGDEDKERQLPEFSLVPLAKSRAFESAAEWFHAREKKE</sequence>
<protein>
    <submittedName>
        <fullName evidence="1">Uncharacterized protein</fullName>
    </submittedName>
</protein>
<reference evidence="1" key="1">
    <citation type="submission" date="2021-02" db="EMBL/GenBank/DDBJ databases">
        <authorList>
            <person name="Dougan E. K."/>
            <person name="Rhodes N."/>
            <person name="Thang M."/>
            <person name="Chan C."/>
        </authorList>
    </citation>
    <scope>NUCLEOTIDE SEQUENCE</scope>
</reference>
<keyword evidence="2" id="KW-1185">Reference proteome</keyword>
<proteinExistence type="predicted"/>
<dbReference type="EMBL" id="CAJNNV010002786">
    <property type="protein sequence ID" value="CAE8587840.1"/>
    <property type="molecule type" value="Genomic_DNA"/>
</dbReference>
<evidence type="ECO:0000313" key="2">
    <source>
        <dbReference type="Proteomes" id="UP000654075"/>
    </source>
</evidence>
<dbReference type="Proteomes" id="UP000654075">
    <property type="component" value="Unassembled WGS sequence"/>
</dbReference>
<accession>A0A813DNJ2</accession>
<evidence type="ECO:0000313" key="1">
    <source>
        <dbReference type="EMBL" id="CAE8587840.1"/>
    </source>
</evidence>
<feature type="non-terminal residue" evidence="1">
    <location>
        <position position="113"/>
    </location>
</feature>
<dbReference type="AlphaFoldDB" id="A0A813DNJ2"/>